<evidence type="ECO:0000256" key="1">
    <source>
        <dbReference type="SAM" id="MobiDB-lite"/>
    </source>
</evidence>
<proteinExistence type="predicted"/>
<accession>K3VVH0</accession>
<dbReference type="GeneID" id="20360000"/>
<dbReference type="Proteomes" id="UP000007978">
    <property type="component" value="Chromosome 3"/>
</dbReference>
<dbReference type="RefSeq" id="XP_009252775.1">
    <property type="nucleotide sequence ID" value="XM_009254500.1"/>
</dbReference>
<keyword evidence="3" id="KW-1185">Reference proteome</keyword>
<dbReference type="EMBL" id="AFNW01000032">
    <property type="protein sequence ID" value="EKJ78453.1"/>
    <property type="molecule type" value="Genomic_DNA"/>
</dbReference>
<gene>
    <name evidence="2" type="ORF">FPSE_01380</name>
</gene>
<evidence type="ECO:0000313" key="2">
    <source>
        <dbReference type="EMBL" id="EKJ78453.1"/>
    </source>
</evidence>
<feature type="region of interest" description="Disordered" evidence="1">
    <location>
        <begin position="1"/>
        <end position="45"/>
    </location>
</feature>
<sequence length="112" mass="12339">MNTATKKDWQVSTDKHHPRVSYLGENRGEALPAPKPKRAGGTTFGSKVVTSGYSSLTTCSRPSPAPATKHDLRPINAFWLLKAKLEAHPLCHSIQDHCAVRLQPRYNGEALH</sequence>
<evidence type="ECO:0000313" key="3">
    <source>
        <dbReference type="Proteomes" id="UP000007978"/>
    </source>
</evidence>
<feature type="compositionally biased region" description="Basic and acidic residues" evidence="1">
    <location>
        <begin position="1"/>
        <end position="15"/>
    </location>
</feature>
<name>K3VVH0_FUSPC</name>
<dbReference type="KEGG" id="fpu:FPSE_01380"/>
<organism evidence="2 3">
    <name type="scientific">Fusarium pseudograminearum (strain CS3096)</name>
    <name type="common">Wheat and barley crown-rot fungus</name>
    <dbReference type="NCBI Taxonomy" id="1028729"/>
    <lineage>
        <taxon>Eukaryota</taxon>
        <taxon>Fungi</taxon>
        <taxon>Dikarya</taxon>
        <taxon>Ascomycota</taxon>
        <taxon>Pezizomycotina</taxon>
        <taxon>Sordariomycetes</taxon>
        <taxon>Hypocreomycetidae</taxon>
        <taxon>Hypocreales</taxon>
        <taxon>Nectriaceae</taxon>
        <taxon>Fusarium</taxon>
    </lineage>
</organism>
<reference evidence="2 3" key="1">
    <citation type="journal article" date="2012" name="PLoS Pathog.">
        <title>Comparative pathogenomics reveals horizontally acquired novel virulence genes in fungi infecting cereal hosts.</title>
        <authorList>
            <person name="Gardiner D.M."/>
            <person name="McDonald M.C."/>
            <person name="Covarelli L."/>
            <person name="Solomon P.S."/>
            <person name="Rusu A.G."/>
            <person name="Marshall M."/>
            <person name="Kazan K."/>
            <person name="Chakraborty S."/>
            <person name="McDonald B.A."/>
            <person name="Manners J.M."/>
        </authorList>
    </citation>
    <scope>NUCLEOTIDE SEQUENCE [LARGE SCALE GENOMIC DNA]</scope>
    <source>
        <strain evidence="2 3">CS3096</strain>
    </source>
</reference>
<dbReference type="HOGENOM" id="CLU_2146016_0_0_1"/>
<protein>
    <submittedName>
        <fullName evidence="2">Uncharacterized protein</fullName>
    </submittedName>
</protein>
<dbReference type="AlphaFoldDB" id="K3VVH0"/>
<comment type="caution">
    <text evidence="2">The sequence shown here is derived from an EMBL/GenBank/DDBJ whole genome shotgun (WGS) entry which is preliminary data.</text>
</comment>